<organism evidence="1 2">
    <name type="scientific">Bacteroides sedimenti</name>
    <dbReference type="NCBI Taxonomy" id="2136147"/>
    <lineage>
        <taxon>Bacteria</taxon>
        <taxon>Pseudomonadati</taxon>
        <taxon>Bacteroidota</taxon>
        <taxon>Bacteroidia</taxon>
        <taxon>Bacteroidales</taxon>
        <taxon>Bacteroidaceae</taxon>
        <taxon>Bacteroides</taxon>
    </lineage>
</organism>
<accession>A0ABM8ICZ2</accession>
<gene>
    <name evidence="1" type="ORF">BSYN_20880</name>
</gene>
<dbReference type="Proteomes" id="UP001496674">
    <property type="component" value="Chromosome"/>
</dbReference>
<keyword evidence="2" id="KW-1185">Reference proteome</keyword>
<name>A0ABM8ICZ2_9BACE</name>
<sequence>MESIKTVSDEGFELKEEYYKYDYQVNLTKQLDEYSEDFDEFQINRIALWKLNRYFHIDEETLDKINQVKPTDSELNENLTLEILDGLLRTDGIRLAMASTILRFKNPNIYQIIDQRVCRILGIDSFTKLTSSKKIEEQKELYLAYLKELRKICVERNVEFINADRVFYNADKDINRNVKLTGY</sequence>
<evidence type="ECO:0000313" key="1">
    <source>
        <dbReference type="EMBL" id="BEG99823.1"/>
    </source>
</evidence>
<evidence type="ECO:0000313" key="2">
    <source>
        <dbReference type="Proteomes" id="UP001496674"/>
    </source>
</evidence>
<dbReference type="EMBL" id="AP028055">
    <property type="protein sequence ID" value="BEG99823.1"/>
    <property type="molecule type" value="Genomic_DNA"/>
</dbReference>
<proteinExistence type="predicted"/>
<protein>
    <submittedName>
        <fullName evidence="1">Uncharacterized protein</fullName>
    </submittedName>
</protein>
<reference evidence="1 2" key="1">
    <citation type="submission" date="2023-04" db="EMBL/GenBank/DDBJ databases">
        <title>Draft genome sequence of acteroides sedimenti strain YN3PY1.</title>
        <authorList>
            <person name="Yoshida N."/>
        </authorList>
    </citation>
    <scope>NUCLEOTIDE SEQUENCE [LARGE SCALE GENOMIC DNA]</scope>
    <source>
        <strain evidence="1 2">YN3PY1</strain>
    </source>
</reference>
<dbReference type="RefSeq" id="WP_353330660.1">
    <property type="nucleotide sequence ID" value="NZ_AP028055.1"/>
</dbReference>